<evidence type="ECO:0000256" key="5">
    <source>
        <dbReference type="ARBA" id="ARBA00022989"/>
    </source>
</evidence>
<keyword evidence="3" id="KW-1003">Cell membrane</keyword>
<comment type="similarity">
    <text evidence="2">Belongs to the VirD4/TraG family.</text>
</comment>
<organism evidence="9 10">
    <name type="scientific">Cupriavidus campinensis</name>
    <dbReference type="NCBI Taxonomy" id="151783"/>
    <lineage>
        <taxon>Bacteria</taxon>
        <taxon>Pseudomonadati</taxon>
        <taxon>Pseudomonadota</taxon>
        <taxon>Betaproteobacteria</taxon>
        <taxon>Burkholderiales</taxon>
        <taxon>Burkholderiaceae</taxon>
        <taxon>Cupriavidus</taxon>
    </lineage>
</organism>
<dbReference type="PANTHER" id="PTHR37937">
    <property type="entry name" value="CONJUGATIVE TRANSFER: DNA TRANSPORT"/>
    <property type="match status" value="1"/>
</dbReference>
<dbReference type="InterPro" id="IPR003688">
    <property type="entry name" value="TraG/VirD4"/>
</dbReference>
<feature type="domain" description="KfrB" evidence="8">
    <location>
        <begin position="791"/>
        <end position="842"/>
    </location>
</feature>
<evidence type="ECO:0000256" key="6">
    <source>
        <dbReference type="ARBA" id="ARBA00023136"/>
    </source>
</evidence>
<dbReference type="Pfam" id="PF02534">
    <property type="entry name" value="T4SS-DNA_transf"/>
    <property type="match status" value="1"/>
</dbReference>
<comment type="caution">
    <text evidence="9">The sequence shown here is derived from an EMBL/GenBank/DDBJ whole genome shotgun (WGS) entry which is preliminary data.</text>
</comment>
<name>A0ABY3EJ59_9BURK</name>
<protein>
    <submittedName>
        <fullName evidence="9">TRAG family protein</fullName>
    </submittedName>
</protein>
<feature type="transmembrane region" description="Helical" evidence="7">
    <location>
        <begin position="21"/>
        <end position="43"/>
    </location>
</feature>
<dbReference type="PANTHER" id="PTHR37937:SF1">
    <property type="entry name" value="CONJUGATIVE TRANSFER: DNA TRANSPORT"/>
    <property type="match status" value="1"/>
</dbReference>
<dbReference type="Proteomes" id="UP000318943">
    <property type="component" value="Unassembled WGS sequence"/>
</dbReference>
<dbReference type="EMBL" id="VCIZ01000012">
    <property type="protein sequence ID" value="TSP10978.1"/>
    <property type="molecule type" value="Genomic_DNA"/>
</dbReference>
<evidence type="ECO:0000256" key="2">
    <source>
        <dbReference type="ARBA" id="ARBA00008806"/>
    </source>
</evidence>
<accession>A0ABY3EJ59</accession>
<reference evidence="9 10" key="1">
    <citation type="submission" date="2019-05" db="EMBL/GenBank/DDBJ databases">
        <title>Whole genome sequence analysis of Cupriavidus campinensis S14E4C strain.</title>
        <authorList>
            <person name="Abbaszade G."/>
            <person name="Szabo A."/>
            <person name="Toumi M."/>
            <person name="Toth E."/>
        </authorList>
    </citation>
    <scope>NUCLEOTIDE SEQUENCE [LARGE SCALE GENOMIC DNA]</scope>
    <source>
        <strain evidence="9 10">S14E4C</strain>
    </source>
</reference>
<evidence type="ECO:0000259" key="8">
    <source>
        <dbReference type="Pfam" id="PF18790"/>
    </source>
</evidence>
<evidence type="ECO:0000313" key="10">
    <source>
        <dbReference type="Proteomes" id="UP000318943"/>
    </source>
</evidence>
<keyword evidence="6 7" id="KW-0472">Membrane</keyword>
<evidence type="ECO:0000256" key="3">
    <source>
        <dbReference type="ARBA" id="ARBA00022475"/>
    </source>
</evidence>
<feature type="transmembrane region" description="Helical" evidence="7">
    <location>
        <begin position="90"/>
        <end position="111"/>
    </location>
</feature>
<keyword evidence="4 7" id="KW-0812">Transmembrane</keyword>
<dbReference type="InterPro" id="IPR040782">
    <property type="entry name" value="KfrB"/>
</dbReference>
<evidence type="ECO:0000313" key="9">
    <source>
        <dbReference type="EMBL" id="TSP10978.1"/>
    </source>
</evidence>
<keyword evidence="5 7" id="KW-1133">Transmembrane helix</keyword>
<gene>
    <name evidence="9" type="ORF">FGG12_19130</name>
</gene>
<dbReference type="Gene3D" id="3.40.50.300">
    <property type="entry name" value="P-loop containing nucleotide triphosphate hydrolases"/>
    <property type="match status" value="1"/>
</dbReference>
<dbReference type="CDD" id="cd01127">
    <property type="entry name" value="TrwB_TraG_TraD_VirD4"/>
    <property type="match status" value="1"/>
</dbReference>
<proteinExistence type="inferred from homology"/>
<dbReference type="InterPro" id="IPR027417">
    <property type="entry name" value="P-loop_NTPase"/>
</dbReference>
<dbReference type="SUPFAM" id="SSF52540">
    <property type="entry name" value="P-loop containing nucleoside triphosphate hydrolases"/>
    <property type="match status" value="1"/>
</dbReference>
<evidence type="ECO:0000256" key="7">
    <source>
        <dbReference type="SAM" id="Phobius"/>
    </source>
</evidence>
<comment type="subcellular location">
    <subcellularLocation>
        <location evidence="1">Cell membrane</location>
        <topology evidence="1">Multi-pass membrane protein</topology>
    </subcellularLocation>
</comment>
<dbReference type="Pfam" id="PF18790">
    <property type="entry name" value="KfrB"/>
    <property type="match status" value="1"/>
</dbReference>
<sequence length="845" mass="95676">MVREGCRMRTGQRNKSVHFSASVLLIFFVLAILSSWMATQYFAHAVGYQDGLGEYAWQFGRTRIYQPFAWFDWAGRWINATGQLATHVTVMLLVLCGGVLASVLFGFWLYYRRSLKTETPEDLHGSAHWATVRDVEKMGLLSYERREGPAWKRRRIKRLASGPYVGALDTPKGRKVLRYSDPAHLLCFAPSRSGKGVGPVLTTLLSYPHSTATNDIKGENFELSSGFRHSAGSLVIRFDPTSVDQKSIDGKSRYNVASYWNVLDEIRAHSEYDVMDAQNISQAIADPDGEGMDDHWVSTSYELLVGVILHVKYFERDKSLSGVSTYLADPSFTHPEQMFLRMLNAEHDPDGVMGWLDSEGKPTKTHPQVAIAARAMLNKEEKERNSVLSTAKTKLSLYTEPIVARNTSRSDFRVHDLMNHQKPVSLYIVVPPSDKARLRPLIRLFITFLILRLTANMSFEDGRSVKDYRHRLLLLVDELASLKKLEQLQDALSYMAGYGITAFLFVQDRIQLREAYGDNETVTAGCQLRLAYAPNTLETAEEISKMTGVTTVKRQNVSYSGTRLGAMLGQMNISEELVERPLLTADEASRLPRDEMLVFNTGHNPIRAKKLKYFEMPEFQRRAEIPSPSRVHMTFREGQAIRTKWFMVLCQRVKGSKNLSLTINTYADFPACRLVLKQEHLLREEVLEFDYGLVDPKGNQVTSELTLDHLSLTAVPLGDAGDFNPSEAFELHFIVSDPSEYRSFSQAGFYRDMSVHEREVRRAIRSVFHKFEEKEGKPTEPTIERASADGRYAGKVLLVTDHYVALHLADDREQVSLHRIEKLSAVPKVGDGVTIKYTGKRGDLC</sequence>
<dbReference type="InterPro" id="IPR051539">
    <property type="entry name" value="T4SS-coupling_protein"/>
</dbReference>
<evidence type="ECO:0000256" key="4">
    <source>
        <dbReference type="ARBA" id="ARBA00022692"/>
    </source>
</evidence>
<keyword evidence="10" id="KW-1185">Reference proteome</keyword>
<evidence type="ECO:0000256" key="1">
    <source>
        <dbReference type="ARBA" id="ARBA00004651"/>
    </source>
</evidence>